<evidence type="ECO:0008006" key="4">
    <source>
        <dbReference type="Google" id="ProtNLM"/>
    </source>
</evidence>
<gene>
    <name evidence="2" type="ORF">HLA99_12545</name>
</gene>
<dbReference type="EMBL" id="JABEMB010000020">
    <property type="protein sequence ID" value="NNH04673.1"/>
    <property type="molecule type" value="Genomic_DNA"/>
</dbReference>
<feature type="transmembrane region" description="Helical" evidence="1">
    <location>
        <begin position="21"/>
        <end position="41"/>
    </location>
</feature>
<feature type="transmembrane region" description="Helical" evidence="1">
    <location>
        <begin position="47"/>
        <end position="67"/>
    </location>
</feature>
<accession>A0A7Y2Q0S9</accession>
<proteinExistence type="predicted"/>
<evidence type="ECO:0000313" key="2">
    <source>
        <dbReference type="EMBL" id="NNH04673.1"/>
    </source>
</evidence>
<dbReference type="AlphaFoldDB" id="A0A7Y2Q0S9"/>
<keyword evidence="1" id="KW-0812">Transmembrane</keyword>
<keyword evidence="3" id="KW-1185">Reference proteome</keyword>
<keyword evidence="1" id="KW-0472">Membrane</keyword>
<protein>
    <recommendedName>
        <fullName evidence="4">PH domain-containing protein</fullName>
    </recommendedName>
</protein>
<sequence>MTTSPRGRARPPVRTLRATSSLVSFWAAVVIAVLLVGDAAVRGRWDVVAVATAPVLLGVWAMWMLLWRPGIRLEADRAVVINIGRVHELPWSRVEYATQRMQIVFTLDDESTLTAWGGPFSRRPGARGPRMDERGTVDAVDVIELTRAAAVPSSDPVRHRWDAIPLTVGLVLAAVVVAQLGFLRS</sequence>
<dbReference type="Proteomes" id="UP000543598">
    <property type="component" value="Unassembled WGS sequence"/>
</dbReference>
<dbReference type="RefSeq" id="WP_167041671.1">
    <property type="nucleotide sequence ID" value="NZ_BAAANA010000003.1"/>
</dbReference>
<evidence type="ECO:0000313" key="3">
    <source>
        <dbReference type="Proteomes" id="UP000543598"/>
    </source>
</evidence>
<comment type="caution">
    <text evidence="2">The sequence shown here is derived from an EMBL/GenBank/DDBJ whole genome shotgun (WGS) entry which is preliminary data.</text>
</comment>
<feature type="transmembrane region" description="Helical" evidence="1">
    <location>
        <begin position="163"/>
        <end position="182"/>
    </location>
</feature>
<name>A0A7Y2Q0S9_9MICO</name>
<reference evidence="2 3" key="1">
    <citation type="submission" date="2020-05" db="EMBL/GenBank/DDBJ databases">
        <title>MicrobeNet Type strains.</title>
        <authorList>
            <person name="Nicholson A.C."/>
        </authorList>
    </citation>
    <scope>NUCLEOTIDE SEQUENCE [LARGE SCALE GENOMIC DNA]</scope>
    <source>
        <strain evidence="2 3">JCM 14282</strain>
    </source>
</reference>
<keyword evidence="1" id="KW-1133">Transmembrane helix</keyword>
<organism evidence="2 3">
    <name type="scientific">Microbacterium ulmi</name>
    <dbReference type="NCBI Taxonomy" id="179095"/>
    <lineage>
        <taxon>Bacteria</taxon>
        <taxon>Bacillati</taxon>
        <taxon>Actinomycetota</taxon>
        <taxon>Actinomycetes</taxon>
        <taxon>Micrococcales</taxon>
        <taxon>Microbacteriaceae</taxon>
        <taxon>Microbacterium</taxon>
    </lineage>
</organism>
<evidence type="ECO:0000256" key="1">
    <source>
        <dbReference type="SAM" id="Phobius"/>
    </source>
</evidence>